<organism evidence="1 2">
    <name type="scientific">Edaphobacillus lindanitolerans</name>
    <dbReference type="NCBI Taxonomy" id="550447"/>
    <lineage>
        <taxon>Bacteria</taxon>
        <taxon>Bacillati</taxon>
        <taxon>Bacillota</taxon>
        <taxon>Bacilli</taxon>
        <taxon>Bacillales</taxon>
        <taxon>Bacillaceae</taxon>
        <taxon>Edaphobacillus</taxon>
    </lineage>
</organism>
<dbReference type="STRING" id="550447.SAMN05428946_1297"/>
<dbReference type="Pfam" id="PF12787">
    <property type="entry name" value="EcsC"/>
    <property type="match status" value="1"/>
</dbReference>
<sequence>MESDETRQWLEQELQKIRKWERSQGGSPFWQRIGKIPFRILDRLTPAFIHRKVGTALDELGKFIQTGGGYLSSEKAVPNFFKDDRVGGLSDVIRLPIRQMDAAAVSVAANREKTAAVQGASTGIGGIFTLSIDIPLLLSLQLKTLQDIAMCYGFDPKLPEERLFIVKILQFVSSDAPAKKAVLRQMGQLTGNTAAARTEIITELQGWREVVYSYRDRWGWKKLFQMVPVAGLIFGAFTNRNVIRELAEAGEMFYRKRRIEERLGIGESGFTPHSTRP</sequence>
<evidence type="ECO:0000313" key="1">
    <source>
        <dbReference type="EMBL" id="SIT80220.1"/>
    </source>
</evidence>
<gene>
    <name evidence="1" type="ORF">SAMN05428946_1297</name>
</gene>
<dbReference type="Proteomes" id="UP000187550">
    <property type="component" value="Unassembled WGS sequence"/>
</dbReference>
<dbReference type="EMBL" id="FTPL01000002">
    <property type="protein sequence ID" value="SIT80220.1"/>
    <property type="molecule type" value="Genomic_DNA"/>
</dbReference>
<dbReference type="PANTHER" id="PTHR41260">
    <property type="entry name" value="PROTEIN ECSC"/>
    <property type="match status" value="1"/>
</dbReference>
<protein>
    <submittedName>
        <fullName evidence="1">EcsC protein family protein</fullName>
    </submittedName>
</protein>
<accession>A0A1U7PLB5</accession>
<dbReference type="AlphaFoldDB" id="A0A1U7PLB5"/>
<evidence type="ECO:0000313" key="2">
    <source>
        <dbReference type="Proteomes" id="UP000187550"/>
    </source>
</evidence>
<proteinExistence type="predicted"/>
<name>A0A1U7PLB5_9BACI</name>
<dbReference type="OrthoDB" id="2737310at2"/>
<dbReference type="InterPro" id="IPR024787">
    <property type="entry name" value="EcsC"/>
</dbReference>
<reference evidence="2" key="1">
    <citation type="submission" date="2017-01" db="EMBL/GenBank/DDBJ databases">
        <authorList>
            <person name="Varghese N."/>
            <person name="Submissions S."/>
        </authorList>
    </citation>
    <scope>NUCLEOTIDE SEQUENCE [LARGE SCALE GENOMIC DNA]</scope>
    <source>
        <strain evidence="2">MNA4</strain>
    </source>
</reference>
<keyword evidence="2" id="KW-1185">Reference proteome</keyword>
<dbReference type="PANTHER" id="PTHR41260:SF1">
    <property type="entry name" value="PROTEIN ECSC"/>
    <property type="match status" value="1"/>
</dbReference>
<dbReference type="RefSeq" id="WP_076757587.1">
    <property type="nucleotide sequence ID" value="NZ_FTPL01000002.1"/>
</dbReference>